<dbReference type="Proteomes" id="UP000060390">
    <property type="component" value="Plasmid pM27-SA2-01"/>
</dbReference>
<name>A0A0N9N5W4_9EURY</name>
<accession>A0A0N9N5W4</accession>
<sequence>MFRRAVEDARRDGIDGRPNRHKCFVRERLGRGLGAALAQSGDLLDDDHTGLRRPAAR</sequence>
<organism evidence="1 2">
    <name type="scientific">Halanaeroarchaeum sulfurireducens</name>
    <dbReference type="NCBI Taxonomy" id="1604004"/>
    <lineage>
        <taxon>Archaea</taxon>
        <taxon>Methanobacteriati</taxon>
        <taxon>Methanobacteriota</taxon>
        <taxon>Stenosarchaea group</taxon>
        <taxon>Halobacteria</taxon>
        <taxon>Halobacteriales</taxon>
        <taxon>Halobacteriaceae</taxon>
        <taxon>Halanaeroarchaeum</taxon>
    </lineage>
</organism>
<evidence type="ECO:0000313" key="2">
    <source>
        <dbReference type="Proteomes" id="UP000060390"/>
    </source>
</evidence>
<keyword evidence="1" id="KW-0614">Plasmid</keyword>
<dbReference type="AlphaFoldDB" id="A0A0N9N5W4"/>
<proteinExistence type="predicted"/>
<geneLocation type="plasmid" evidence="1 2">
    <name>pM27-SA2-01</name>
</geneLocation>
<dbReference type="EMBL" id="CP011565">
    <property type="protein sequence ID" value="ALG83138.1"/>
    <property type="molecule type" value="Genomic_DNA"/>
</dbReference>
<gene>
    <name evidence="1" type="ORF">HLASA_3070</name>
</gene>
<protein>
    <submittedName>
        <fullName evidence="1">Uncharacterized protein</fullName>
    </submittedName>
</protein>
<dbReference type="KEGG" id="hsf:HLASA_3070"/>
<evidence type="ECO:0000313" key="1">
    <source>
        <dbReference type="EMBL" id="ALG83138.1"/>
    </source>
</evidence>
<reference evidence="1 2" key="2">
    <citation type="journal article" date="2016" name="Stand. Genomic Sci.">
        <title>Complete genome sequence of 'Halanaeroarchaeum sulfurireducens' M27-SA2, a sulfur-reducing and acetate-oxidizing haloarchaeon from the deep-sea hypersaline anoxic lake Medee.</title>
        <authorList>
            <person name="Messina E."/>
            <person name="Sorokin D.Y."/>
            <person name="Kublanov I.V."/>
            <person name="Toshchakov S."/>
            <person name="Lopatina A."/>
            <person name="Arcadi E."/>
            <person name="Smedile F."/>
            <person name="La Spada G."/>
            <person name="La Cono V."/>
            <person name="Yakimov M.M."/>
        </authorList>
    </citation>
    <scope>NUCLEOTIDE SEQUENCE [LARGE SCALE GENOMIC DNA]</scope>
    <source>
        <strain evidence="1 2">M27-SA2</strain>
        <plasmid evidence="2">Plasmid pM27-SA2-01</plasmid>
    </source>
</reference>
<reference evidence="2" key="1">
    <citation type="submission" date="2015-05" db="EMBL/GenBank/DDBJ databases">
        <title>Complete genome sequence of Halanaeroarchaeum sulfurireducens type strain M27-SA2, a sulfate-reducer haloarchaeon from marine anoxic lake Medee.</title>
        <authorList>
            <person name="Messina E."/>
            <person name="Kublanov I.V."/>
            <person name="Toshchakov S."/>
            <person name="Arcadi E."/>
            <person name="La Spada G."/>
            <person name="La Cono V."/>
            <person name="Yakimov M.M."/>
        </authorList>
    </citation>
    <scope>NUCLEOTIDE SEQUENCE [LARGE SCALE GENOMIC DNA]</scope>
    <source>
        <strain evidence="2">M27-SA2</strain>
        <plasmid evidence="2">Plasmid pM27-SA2-01</plasmid>
    </source>
</reference>